<reference evidence="7" key="1">
    <citation type="journal article" date="2014" name="Int. J. Syst. Evol. Microbiol.">
        <title>Complete genome sequence of Corynebacterium casei LMG S-19264T (=DSM 44701T), isolated from a smear-ripened cheese.</title>
        <authorList>
            <consortium name="US DOE Joint Genome Institute (JGI-PGF)"/>
            <person name="Walter F."/>
            <person name="Albersmeier A."/>
            <person name="Kalinowski J."/>
            <person name="Ruckert C."/>
        </authorList>
    </citation>
    <scope>NUCLEOTIDE SEQUENCE</scope>
    <source>
        <strain evidence="7">NBRC 110071</strain>
    </source>
</reference>
<feature type="domain" description="PAS" evidence="6">
    <location>
        <begin position="142"/>
        <end position="194"/>
    </location>
</feature>
<protein>
    <submittedName>
        <fullName evidence="7">Chemotaxis protein</fullName>
    </submittedName>
</protein>
<dbReference type="GO" id="GO:0016020">
    <property type="term" value="C:membrane"/>
    <property type="evidence" value="ECO:0007669"/>
    <property type="project" value="UniProtKB-SubCell"/>
</dbReference>
<dbReference type="Gene3D" id="1.10.287.950">
    <property type="entry name" value="Methyl-accepting chemotaxis protein"/>
    <property type="match status" value="1"/>
</dbReference>
<evidence type="ECO:0000256" key="1">
    <source>
        <dbReference type="ARBA" id="ARBA00004370"/>
    </source>
</evidence>
<dbReference type="SUPFAM" id="SSF58104">
    <property type="entry name" value="Methyl-accepting chemotaxis protein (MCP) signaling domain"/>
    <property type="match status" value="1"/>
</dbReference>
<organism evidence="7 8">
    <name type="scientific">Litoribrevibacter albus</name>
    <dbReference type="NCBI Taxonomy" id="1473156"/>
    <lineage>
        <taxon>Bacteria</taxon>
        <taxon>Pseudomonadati</taxon>
        <taxon>Pseudomonadota</taxon>
        <taxon>Gammaproteobacteria</taxon>
        <taxon>Oceanospirillales</taxon>
        <taxon>Oceanospirillaceae</taxon>
        <taxon>Litoribrevibacter</taxon>
    </lineage>
</organism>
<dbReference type="PANTHER" id="PTHR32089">
    <property type="entry name" value="METHYL-ACCEPTING CHEMOTAXIS PROTEIN MCPB"/>
    <property type="match status" value="1"/>
</dbReference>
<comment type="subcellular location">
    <subcellularLocation>
        <location evidence="1">Membrane</location>
    </subcellularLocation>
</comment>
<dbReference type="InterPro" id="IPR000014">
    <property type="entry name" value="PAS"/>
</dbReference>
<dbReference type="Pfam" id="PF08447">
    <property type="entry name" value="PAS_3"/>
    <property type="match status" value="1"/>
</dbReference>
<dbReference type="GO" id="GO:0007165">
    <property type="term" value="P:signal transduction"/>
    <property type="evidence" value="ECO:0007669"/>
    <property type="project" value="UniProtKB-KW"/>
</dbReference>
<keyword evidence="8" id="KW-1185">Reference proteome</keyword>
<feature type="coiled-coil region" evidence="4">
    <location>
        <begin position="3"/>
        <end position="30"/>
    </location>
</feature>
<keyword evidence="2 3" id="KW-0807">Transducer</keyword>
<dbReference type="SMART" id="SM00283">
    <property type="entry name" value="MA"/>
    <property type="match status" value="1"/>
</dbReference>
<reference evidence="7" key="2">
    <citation type="submission" date="2023-01" db="EMBL/GenBank/DDBJ databases">
        <title>Draft genome sequence of Litoribrevibacter albus strain NBRC 110071.</title>
        <authorList>
            <person name="Sun Q."/>
            <person name="Mori K."/>
        </authorList>
    </citation>
    <scope>NUCLEOTIDE SEQUENCE</scope>
    <source>
        <strain evidence="7">NBRC 110071</strain>
    </source>
</reference>
<evidence type="ECO:0000313" key="8">
    <source>
        <dbReference type="Proteomes" id="UP001161389"/>
    </source>
</evidence>
<dbReference type="SUPFAM" id="SSF55785">
    <property type="entry name" value="PYP-like sensor domain (PAS domain)"/>
    <property type="match status" value="2"/>
</dbReference>
<evidence type="ECO:0000256" key="3">
    <source>
        <dbReference type="PROSITE-ProRule" id="PRU00284"/>
    </source>
</evidence>
<dbReference type="Gene3D" id="3.30.450.20">
    <property type="entry name" value="PAS domain"/>
    <property type="match status" value="2"/>
</dbReference>
<comment type="caution">
    <text evidence="7">The sequence shown here is derived from an EMBL/GenBank/DDBJ whole genome shotgun (WGS) entry which is preliminary data.</text>
</comment>
<dbReference type="SMART" id="SM00091">
    <property type="entry name" value="PAS"/>
    <property type="match status" value="2"/>
</dbReference>
<dbReference type="CDD" id="cd00130">
    <property type="entry name" value="PAS"/>
    <property type="match status" value="2"/>
</dbReference>
<evidence type="ECO:0000256" key="4">
    <source>
        <dbReference type="SAM" id="Coils"/>
    </source>
</evidence>
<dbReference type="InterPro" id="IPR035965">
    <property type="entry name" value="PAS-like_dom_sf"/>
</dbReference>
<dbReference type="InterPro" id="IPR004089">
    <property type="entry name" value="MCPsignal_dom"/>
</dbReference>
<accession>A0AA37SDX1</accession>
<dbReference type="InterPro" id="IPR013655">
    <property type="entry name" value="PAS_fold_3"/>
</dbReference>
<dbReference type="GO" id="GO:0006935">
    <property type="term" value="P:chemotaxis"/>
    <property type="evidence" value="ECO:0007669"/>
    <property type="project" value="UniProtKB-ARBA"/>
</dbReference>
<feature type="domain" description="Methyl-accepting transducer" evidence="5">
    <location>
        <begin position="262"/>
        <end position="438"/>
    </location>
</feature>
<dbReference type="PROSITE" id="PS50112">
    <property type="entry name" value="PAS"/>
    <property type="match status" value="2"/>
</dbReference>
<evidence type="ECO:0000259" key="6">
    <source>
        <dbReference type="PROSITE" id="PS50112"/>
    </source>
</evidence>
<proteinExistence type="predicted"/>
<evidence type="ECO:0000256" key="2">
    <source>
        <dbReference type="ARBA" id="ARBA00023224"/>
    </source>
</evidence>
<dbReference type="PROSITE" id="PS50111">
    <property type="entry name" value="CHEMOTAXIS_TRANSDUC_2"/>
    <property type="match status" value="1"/>
</dbReference>
<gene>
    <name evidence="7" type="ORF">GCM10007876_31850</name>
</gene>
<feature type="domain" description="PAS" evidence="6">
    <location>
        <begin position="16"/>
        <end position="89"/>
    </location>
</feature>
<evidence type="ECO:0000313" key="7">
    <source>
        <dbReference type="EMBL" id="GLQ32706.1"/>
    </source>
</evidence>
<keyword evidence="4" id="KW-0175">Coiled coil</keyword>
<dbReference type="Pfam" id="PF13426">
    <property type="entry name" value="PAS_9"/>
    <property type="match status" value="1"/>
</dbReference>
<name>A0AA37SDX1_9GAMM</name>
<dbReference type="Pfam" id="PF00015">
    <property type="entry name" value="MCPsignal"/>
    <property type="match status" value="1"/>
</dbReference>
<sequence length="438" mass="49197">MFGNRLKQEYEALKQELQSLKQIHENLNQEMLAVDLDASGKITSINDKFTEETGLTASYLMGKHLRELVPRDLQNTDHFRRMTQALDHQTLWIGAWQIENQQGKPFWLRAVLTPVKDVENRLLYFMLYANNLTRTIETSQEHEHLIKAMLRSTAMIEFDLDGKILTANENFLNAMGYRLEEIQGKHHKLFCPPDVHESTEYQTFWSKLCDGHFIADRFKRVDSRGNEVWLEASYNPLMNAQGKFYKVVKFATLITDQVNQEREVANAASIAFETSKETDASTQRGIQVMKETAGVIHQLADQMSLAASSISDLDKQSQTIGTIIQSISSIAEQTNLLALNAAIEAARAGEQGRGFAVVADEVRQLASRTSEATEEIINVVKQNQSLTANSVAVIEGSQEHANQVQSLVSQASTVINEIKDGAQKVVDAVSQFANRLSH</sequence>
<dbReference type="PANTHER" id="PTHR32089:SF70">
    <property type="entry name" value="ENERGY TAXIS MODULATING METHYL ACCEPTING SENSORY TRANSDUCER"/>
    <property type="match status" value="1"/>
</dbReference>
<evidence type="ECO:0000259" key="5">
    <source>
        <dbReference type="PROSITE" id="PS50111"/>
    </source>
</evidence>
<dbReference type="CDD" id="cd11386">
    <property type="entry name" value="MCP_signal"/>
    <property type="match status" value="1"/>
</dbReference>
<dbReference type="EMBL" id="BSNM01000016">
    <property type="protein sequence ID" value="GLQ32706.1"/>
    <property type="molecule type" value="Genomic_DNA"/>
</dbReference>
<dbReference type="RefSeq" id="WP_284382802.1">
    <property type="nucleotide sequence ID" value="NZ_BSNM01000016.1"/>
</dbReference>
<dbReference type="AlphaFoldDB" id="A0AA37SDX1"/>
<dbReference type="NCBIfam" id="TIGR00229">
    <property type="entry name" value="sensory_box"/>
    <property type="match status" value="2"/>
</dbReference>
<dbReference type="Proteomes" id="UP001161389">
    <property type="component" value="Unassembled WGS sequence"/>
</dbReference>